<keyword evidence="3" id="KW-1185">Reference proteome</keyword>
<dbReference type="SUPFAM" id="SSF51556">
    <property type="entry name" value="Metallo-dependent hydrolases"/>
    <property type="match status" value="1"/>
</dbReference>
<dbReference type="eggNOG" id="COG1228">
    <property type="taxonomic scope" value="Bacteria"/>
</dbReference>
<dbReference type="GO" id="GO:0016810">
    <property type="term" value="F:hydrolase activity, acting on carbon-nitrogen (but not peptide) bonds"/>
    <property type="evidence" value="ECO:0007669"/>
    <property type="project" value="InterPro"/>
</dbReference>
<dbReference type="PANTHER" id="PTHR43135:SF3">
    <property type="entry name" value="ALPHA-D-RIBOSE 1-METHYLPHOSPHONATE 5-TRIPHOSPHATE DIPHOSPHATASE"/>
    <property type="match status" value="1"/>
</dbReference>
<evidence type="ECO:0000313" key="3">
    <source>
        <dbReference type="Proteomes" id="UP000027190"/>
    </source>
</evidence>
<reference evidence="2 3" key="1">
    <citation type="journal article" date="2014" name="Antonie Van Leeuwenhoek">
        <title>Hyphomonas beringensis sp. nov. and Hyphomonas chukchiensis sp. nov., isolated from surface seawater of the Bering Sea and Chukchi Sea.</title>
        <authorList>
            <person name="Li C."/>
            <person name="Lai Q."/>
            <person name="Li G."/>
            <person name="Dong C."/>
            <person name="Wang J."/>
            <person name="Liao Y."/>
            <person name="Shao Z."/>
        </authorList>
    </citation>
    <scope>NUCLEOTIDE SEQUENCE [LARGE SCALE GENOMIC DNA]</scope>
    <source>
        <strain evidence="2 3">BH-BN04-4</strain>
    </source>
</reference>
<comment type="caution">
    <text evidence="2">The sequence shown here is derived from an EMBL/GenBank/DDBJ whole genome shotgun (WGS) entry which is preliminary data.</text>
</comment>
<proteinExistence type="predicted"/>
<dbReference type="SUPFAM" id="SSF51338">
    <property type="entry name" value="Composite domain of metallo-dependent hydrolases"/>
    <property type="match status" value="1"/>
</dbReference>
<feature type="domain" description="Amidohydrolase-related" evidence="1">
    <location>
        <begin position="88"/>
        <end position="415"/>
    </location>
</feature>
<organism evidence="2 3">
    <name type="scientific">Hyphomonas chukchiensis</name>
    <dbReference type="NCBI Taxonomy" id="1280947"/>
    <lineage>
        <taxon>Bacteria</taxon>
        <taxon>Pseudomonadati</taxon>
        <taxon>Pseudomonadota</taxon>
        <taxon>Alphaproteobacteria</taxon>
        <taxon>Hyphomonadales</taxon>
        <taxon>Hyphomonadaceae</taxon>
        <taxon>Hyphomonas</taxon>
    </lineage>
</organism>
<dbReference type="PATRIC" id="fig|1280947.3.peg.1484"/>
<evidence type="ECO:0000313" key="2">
    <source>
        <dbReference type="EMBL" id="KCZ58726.1"/>
    </source>
</evidence>
<gene>
    <name evidence="2" type="ORF">HY30_03050</name>
</gene>
<dbReference type="InterPro" id="IPR011059">
    <property type="entry name" value="Metal-dep_hydrolase_composite"/>
</dbReference>
<dbReference type="PANTHER" id="PTHR43135">
    <property type="entry name" value="ALPHA-D-RIBOSE 1-METHYLPHOSPHONATE 5-TRIPHOSPHATE DIPHOSPHATASE"/>
    <property type="match status" value="1"/>
</dbReference>
<name>A0A062UI71_9PROT</name>
<dbReference type="Gene3D" id="2.30.40.10">
    <property type="entry name" value="Urease, subunit C, domain 1"/>
    <property type="match status" value="1"/>
</dbReference>
<accession>A0A062UI71</accession>
<dbReference type="InterPro" id="IPR006680">
    <property type="entry name" value="Amidohydro-rel"/>
</dbReference>
<sequence length="456" mass="49115">MALALAACGGKKDADKTDRITVPKDPFPSTYAAYPNDPVFISNATVIDGEGALIEKGSLLIVDGKISAIGKDLEAPADAKKIDASGRWVTPGIIDNHSHLGAYPSPGVSSLSDGNEISAPVTAEVWVEHSVWPQDPGFSRALAGGITSLQILPGSANLFGGRGVVLKNVPSRTVQGMKFPGAPYTLKMACGENPKRVYGYGGGRYPGGAPYSRMGNVAGYRAAWIQATDYKRKWDKYEKEGGEAPTRDLELDTLKGVLDGDILVHMHCYRADEMAQVMDISKEFGYKVTAFHHAVEAYKIADKLAEYGACSSMWADWWGFKMEAYDGIKENIPLVHKAGACAIVHSDSEVGIQRLNQEAAKAWADGKKIGINIPEEEAWQWLSLNPAKSLGIDTKTGSLVPGKMADVVIWSGNPFSVYSKADQVYIDGALMYDRSDAAHRPVSDFELGQPGEGDLK</sequence>
<dbReference type="STRING" id="1280947.HY30_03050"/>
<dbReference type="InterPro" id="IPR032466">
    <property type="entry name" value="Metal_Hydrolase"/>
</dbReference>
<dbReference type="InterPro" id="IPR051781">
    <property type="entry name" value="Metallo-dep_Hydrolase"/>
</dbReference>
<dbReference type="CDD" id="cd01309">
    <property type="entry name" value="Met_dep_hydrolase_C"/>
    <property type="match status" value="1"/>
</dbReference>
<dbReference type="Proteomes" id="UP000027190">
    <property type="component" value="Unassembled WGS sequence"/>
</dbReference>
<dbReference type="Gene3D" id="3.20.20.140">
    <property type="entry name" value="Metal-dependent hydrolases"/>
    <property type="match status" value="1"/>
</dbReference>
<dbReference type="AlphaFoldDB" id="A0A062UI71"/>
<keyword evidence="2" id="KW-0378">Hydrolase</keyword>
<protein>
    <submittedName>
        <fullName evidence="2">Amidohydrolase</fullName>
    </submittedName>
</protein>
<evidence type="ECO:0000259" key="1">
    <source>
        <dbReference type="Pfam" id="PF01979"/>
    </source>
</evidence>
<dbReference type="Pfam" id="PF01979">
    <property type="entry name" value="Amidohydro_1"/>
    <property type="match status" value="1"/>
</dbReference>
<dbReference type="EMBL" id="AWFG01000019">
    <property type="protein sequence ID" value="KCZ58726.1"/>
    <property type="molecule type" value="Genomic_DNA"/>
</dbReference>